<dbReference type="RefSeq" id="WP_052892610.1">
    <property type="nucleotide sequence ID" value="NZ_CP011568.3"/>
</dbReference>
<dbReference type="AlphaFoldDB" id="A0A0G3EL32"/>
<keyword evidence="3" id="KW-1185">Reference proteome</keyword>
<sequence>MQMHSLMHKGYEINVQPEQTGLGVWRTKVSVRSADGEVAEVRPEAVQPEWLTEAEAVRDGIERGMHSIERELAPDDET</sequence>
<gene>
    <name evidence="2" type="ORF">ABW99_05590</name>
</gene>
<evidence type="ECO:0000259" key="1">
    <source>
        <dbReference type="Pfam" id="PF20204"/>
    </source>
</evidence>
<evidence type="ECO:0000313" key="2">
    <source>
        <dbReference type="EMBL" id="AKJ67773.2"/>
    </source>
</evidence>
<reference evidence="3" key="1">
    <citation type="submission" date="2015-06" db="EMBL/GenBank/DDBJ databases">
        <authorList>
            <person name="Lim Y.L."/>
            <person name="Ee R."/>
            <person name="Yong D."/>
            <person name="How K.Y."/>
            <person name="Yin W.F."/>
            <person name="Chan K.G."/>
        </authorList>
    </citation>
    <scope>NUCLEOTIDE SEQUENCE [LARGE SCALE GENOMIC DNA]</scope>
    <source>
        <strain evidence="3">DSM 25325</strain>
    </source>
</reference>
<organism evidence="2 3">
    <name type="scientific">Pandoraea thiooxydans</name>
    <dbReference type="NCBI Taxonomy" id="445709"/>
    <lineage>
        <taxon>Bacteria</taxon>
        <taxon>Pseudomonadati</taxon>
        <taxon>Pseudomonadota</taxon>
        <taxon>Betaproteobacteria</taxon>
        <taxon>Burkholderiales</taxon>
        <taxon>Burkholderiaceae</taxon>
        <taxon>Pandoraea</taxon>
    </lineage>
</organism>
<proteinExistence type="predicted"/>
<dbReference type="EMBL" id="CP011568">
    <property type="protein sequence ID" value="AKJ67773.2"/>
    <property type="molecule type" value="Genomic_DNA"/>
</dbReference>
<dbReference type="Proteomes" id="UP000036700">
    <property type="component" value="Chromosome"/>
</dbReference>
<accession>A0A0G3EL32</accession>
<dbReference type="InterPro" id="IPR046696">
    <property type="entry name" value="DUF6566"/>
</dbReference>
<feature type="domain" description="DUF6566" evidence="1">
    <location>
        <begin position="1"/>
        <end position="77"/>
    </location>
</feature>
<dbReference type="OrthoDB" id="8928268at2"/>
<name>A0A0G3EL32_9BURK</name>
<dbReference type="Pfam" id="PF20204">
    <property type="entry name" value="DUF6566"/>
    <property type="match status" value="1"/>
</dbReference>
<protein>
    <recommendedName>
        <fullName evidence="1">DUF6566 domain-containing protein</fullName>
    </recommendedName>
</protein>
<evidence type="ECO:0000313" key="3">
    <source>
        <dbReference type="Proteomes" id="UP000036700"/>
    </source>
</evidence>
<dbReference type="KEGG" id="ptx:ABW99_05590"/>